<feature type="domain" description="Homing endonuclease LAGLIDADG" evidence="1">
    <location>
        <begin position="92"/>
        <end position="162"/>
    </location>
</feature>
<evidence type="ECO:0000259" key="1">
    <source>
        <dbReference type="Pfam" id="PF00961"/>
    </source>
</evidence>
<reference evidence="2" key="1">
    <citation type="submission" date="2019-02" db="EMBL/GenBank/DDBJ databases">
        <title>The largest mitochondrial genome of Morchella importuna (272.2 kb) among fungi reservoir of numerous mitochondrial ORFs, repeatitive sequences and nuclear genome horizontal transfer.</title>
        <authorList>
            <person name="Liu W."/>
            <person name="Bian Y."/>
        </authorList>
    </citation>
    <scope>NUCLEOTIDE SEQUENCE</scope>
</reference>
<dbReference type="EMBL" id="MK527108">
    <property type="protein sequence ID" value="QGN66789.1"/>
    <property type="molecule type" value="Genomic_DNA"/>
</dbReference>
<dbReference type="Pfam" id="PF00961">
    <property type="entry name" value="LAGLIDADG_1"/>
    <property type="match status" value="2"/>
</dbReference>
<dbReference type="Gene3D" id="3.10.28.10">
    <property type="entry name" value="Homing endonucleases"/>
    <property type="match status" value="2"/>
</dbReference>
<feature type="domain" description="Homing endonuclease LAGLIDADG" evidence="1">
    <location>
        <begin position="198"/>
        <end position="286"/>
    </location>
</feature>
<dbReference type="PANTHER" id="PTHR37520:SF1">
    <property type="entry name" value="INTRON-ENCODED DNA ENDONUCLEASE AI2A-RELATED"/>
    <property type="match status" value="1"/>
</dbReference>
<protein>
    <recommendedName>
        <fullName evidence="1">Homing endonuclease LAGLIDADG domain-containing protein</fullName>
    </recommendedName>
</protein>
<evidence type="ECO:0000313" key="2">
    <source>
        <dbReference type="EMBL" id="QGN66789.1"/>
    </source>
</evidence>
<dbReference type="GeneID" id="42906112"/>
<dbReference type="PANTHER" id="PTHR37520">
    <property type="entry name" value="INTRON-ENCODED DNA ENDONUCLEASE AI2A-RELATED"/>
    <property type="match status" value="1"/>
</dbReference>
<dbReference type="RefSeq" id="YP_009722387.1">
    <property type="nucleotide sequence ID" value="NC_045397.1"/>
</dbReference>
<organism evidence="2">
    <name type="scientific">Morchella importuna</name>
    <dbReference type="NCBI Taxonomy" id="1174673"/>
    <lineage>
        <taxon>Eukaryota</taxon>
        <taxon>Fungi</taxon>
        <taxon>Dikarya</taxon>
        <taxon>Ascomycota</taxon>
        <taxon>Pezizomycotina</taxon>
        <taxon>Pezizomycetes</taxon>
        <taxon>Pezizales</taxon>
        <taxon>Morchellaceae</taxon>
        <taxon>Morchella</taxon>
    </lineage>
</organism>
<accession>A0A650AGD9</accession>
<name>A0A650AGD9_9PEZI</name>
<dbReference type="SUPFAM" id="SSF55608">
    <property type="entry name" value="Homing endonucleases"/>
    <property type="match status" value="2"/>
</dbReference>
<dbReference type="InterPro" id="IPR004860">
    <property type="entry name" value="LAGLIDADG_dom"/>
</dbReference>
<dbReference type="InterPro" id="IPR027434">
    <property type="entry name" value="Homing_endonucl"/>
</dbReference>
<proteinExistence type="predicted"/>
<dbReference type="AlphaFoldDB" id="A0A650AGD9"/>
<sequence>MIIEYEIGFFGQMWPLNIIFMQQTISGEVINLLNTFVVSCTQYTSKVKTSRCVLNNPQVTKALSSWVGTSEAIRLLSYSNSNSEKKVVNEWLAGLIDGDGTFILSKKGYASLEITMEIRDEHCLTIIKNKYGGSIKLRSNANALRYRLHHKAGLLSLINDVNGLIRNPNRMIQLNKICDHYGLIFIFPSKLTYDNGWLAGFFDSGGTISINKTNTQLSISATQKTTQILEPLVELYGGSIYIDRGKYESFKWYVTKRETILNIIEYFKKYPSRSGKKSRLHLIPKYYELKDLKANTAPENSLLYRSWKIFYDKWSKFEE</sequence>
<gene>
    <name evidence="2" type="primary">orf319</name>
</gene>
<geneLocation type="mitochondrion" evidence="2"/>
<dbReference type="GO" id="GO:0004519">
    <property type="term" value="F:endonuclease activity"/>
    <property type="evidence" value="ECO:0007669"/>
    <property type="project" value="InterPro"/>
</dbReference>
<keyword evidence="2" id="KW-0496">Mitochondrion</keyword>